<evidence type="ECO:0000256" key="7">
    <source>
        <dbReference type="ARBA" id="ARBA00048744"/>
    </source>
</evidence>
<evidence type="ECO:0000256" key="4">
    <source>
        <dbReference type="ARBA" id="ARBA00022695"/>
    </source>
</evidence>
<evidence type="ECO:0000313" key="13">
    <source>
        <dbReference type="Proteomes" id="UP001586593"/>
    </source>
</evidence>
<evidence type="ECO:0000256" key="2">
    <source>
        <dbReference type="ARBA" id="ARBA00022484"/>
    </source>
</evidence>
<keyword evidence="4 8" id="KW-0548">Nucleotidyltransferase</keyword>
<feature type="domain" description="RDRP core" evidence="10">
    <location>
        <begin position="481"/>
        <end position="1054"/>
    </location>
</feature>
<evidence type="ECO:0000256" key="8">
    <source>
        <dbReference type="RuleBase" id="RU363098"/>
    </source>
</evidence>
<dbReference type="InterPro" id="IPR057596">
    <property type="entry name" value="RDRP_core"/>
</dbReference>
<dbReference type="Proteomes" id="UP001586593">
    <property type="component" value="Unassembled WGS sequence"/>
</dbReference>
<comment type="catalytic activity">
    <reaction evidence="7 8">
        <text>RNA(n) + a ribonucleoside 5'-triphosphate = RNA(n+1) + diphosphate</text>
        <dbReference type="Rhea" id="RHEA:21248"/>
        <dbReference type="Rhea" id="RHEA-COMP:14527"/>
        <dbReference type="Rhea" id="RHEA-COMP:17342"/>
        <dbReference type="ChEBI" id="CHEBI:33019"/>
        <dbReference type="ChEBI" id="CHEBI:61557"/>
        <dbReference type="ChEBI" id="CHEBI:140395"/>
        <dbReference type="EC" id="2.7.7.48"/>
    </reaction>
</comment>
<reference evidence="12 13" key="1">
    <citation type="journal article" date="2024" name="Commun. Biol.">
        <title>Comparative genomic analysis of thermophilic fungi reveals convergent evolutionary adaptations and gene losses.</title>
        <authorList>
            <person name="Steindorff A.S."/>
            <person name="Aguilar-Pontes M.V."/>
            <person name="Robinson A.J."/>
            <person name="Andreopoulos B."/>
            <person name="LaButti K."/>
            <person name="Kuo A."/>
            <person name="Mondo S."/>
            <person name="Riley R."/>
            <person name="Otillar R."/>
            <person name="Haridas S."/>
            <person name="Lipzen A."/>
            <person name="Grimwood J."/>
            <person name="Schmutz J."/>
            <person name="Clum A."/>
            <person name="Reid I.D."/>
            <person name="Moisan M.C."/>
            <person name="Butler G."/>
            <person name="Nguyen T.T.M."/>
            <person name="Dewar K."/>
            <person name="Conant G."/>
            <person name="Drula E."/>
            <person name="Henrissat B."/>
            <person name="Hansel C."/>
            <person name="Singer S."/>
            <person name="Hutchinson M.I."/>
            <person name="de Vries R.P."/>
            <person name="Natvig D.O."/>
            <person name="Powell A.J."/>
            <person name="Tsang A."/>
            <person name="Grigoriev I.V."/>
        </authorList>
    </citation>
    <scope>NUCLEOTIDE SEQUENCE [LARGE SCALE GENOMIC DNA]</scope>
    <source>
        <strain evidence="12 13">ATCC 24622</strain>
    </source>
</reference>
<proteinExistence type="inferred from homology"/>
<feature type="region of interest" description="Disordered" evidence="9">
    <location>
        <begin position="1288"/>
        <end position="1307"/>
    </location>
</feature>
<organism evidence="12 13">
    <name type="scientific">Phialemonium thermophilum</name>
    <dbReference type="NCBI Taxonomy" id="223376"/>
    <lineage>
        <taxon>Eukaryota</taxon>
        <taxon>Fungi</taxon>
        <taxon>Dikarya</taxon>
        <taxon>Ascomycota</taxon>
        <taxon>Pezizomycotina</taxon>
        <taxon>Sordariomycetes</taxon>
        <taxon>Sordariomycetidae</taxon>
        <taxon>Cephalothecales</taxon>
        <taxon>Cephalothecaceae</taxon>
        <taxon>Phialemonium</taxon>
    </lineage>
</organism>
<evidence type="ECO:0000256" key="6">
    <source>
        <dbReference type="ARBA" id="ARBA00023158"/>
    </source>
</evidence>
<gene>
    <name evidence="12" type="ORF">VTK73DRAFT_4717</name>
</gene>
<dbReference type="PANTHER" id="PTHR23079">
    <property type="entry name" value="RNA-DEPENDENT RNA POLYMERASE"/>
    <property type="match status" value="1"/>
</dbReference>
<keyword evidence="2 8" id="KW-0696">RNA-directed RNA polymerase</keyword>
<feature type="region of interest" description="Disordered" evidence="9">
    <location>
        <begin position="1318"/>
        <end position="1338"/>
    </location>
</feature>
<dbReference type="InterPro" id="IPR007855">
    <property type="entry name" value="RDRP"/>
</dbReference>
<keyword evidence="3 8" id="KW-0808">Transferase</keyword>
<dbReference type="InterPro" id="IPR058752">
    <property type="entry name" value="RDRP_C_head"/>
</dbReference>
<evidence type="ECO:0000313" key="12">
    <source>
        <dbReference type="EMBL" id="KAL1866438.1"/>
    </source>
</evidence>
<feature type="domain" description="RDRP C-terminal head" evidence="11">
    <location>
        <begin position="1078"/>
        <end position="1219"/>
    </location>
</feature>
<dbReference type="Pfam" id="PF26253">
    <property type="entry name" value="RdRP_head"/>
    <property type="match status" value="1"/>
</dbReference>
<name>A0ABR3WS95_9PEZI</name>
<dbReference type="Pfam" id="PF05183">
    <property type="entry name" value="RdRP"/>
    <property type="match status" value="1"/>
</dbReference>
<comment type="similarity">
    <text evidence="1 8">Belongs to the RdRP family.</text>
</comment>
<accession>A0ABR3WS95</accession>
<dbReference type="PANTHER" id="PTHR23079:SF55">
    <property type="entry name" value="RNA-DIRECTED RNA POLYMERASE"/>
    <property type="match status" value="1"/>
</dbReference>
<evidence type="ECO:0000256" key="3">
    <source>
        <dbReference type="ARBA" id="ARBA00022679"/>
    </source>
</evidence>
<evidence type="ECO:0000259" key="10">
    <source>
        <dbReference type="Pfam" id="PF05183"/>
    </source>
</evidence>
<sequence>MESSSNISPPPSSAHVEQLSQFRPVLAARHLRPGQRSRKNVPAVQQNVLLADWSHFRSLLITLKMVPRIVSTWDIWRSLCPFGTIVYVEIDEDQRGERTGLVRVRFEPPPASTFWAKGGCQLEINGSSVWVGVQAITPTALEGGVRSPLKNPVPAKVVVYPAALRFGILTEPTTFMGMHAIHSTAAKPELCLSVDFKRRKLTVHFLVRFRDLRQSNSEVFESQYKLNVKFQSLKLFHKTQAEGSRQAVIMTLDSPPQFWRKKVNVERSHAGDRLTWAEQDLWARAVDISYDHAKSKSLAASLANEHQLIDMGRWTTYWVEMEGKALKDWAIVEQAIADWNIKTKTEHTFRLIPPEKPQLWSLLDGPRAASEPLTATASDLLARPGHISLPFDIRYQLEVCISHDVLNEHNVSAEFLAQLAALTPLTSCGLSKARCILEYAADRGKRIFNPMALLQDKAALSFLPTTLDIPHYCALVRKVTVTPTRIYFNTPTVETTNRVVRHFREVQENFLRVQFVDELHEGRINGSDTLQDNEIYTRVFRILNNGIRMGRWHWQFLAFGNSQIRENGAFFFCEADGEPAQAVTCEKIRQWMGKLNHIKVIAKYAARLGQCFSTTRLLRAIASPNVVRIPDIEHRGYCFTDGVGKISAVLARMIAEDWGLNDAPSAYQFRMGGCKGLLVSWPDVSGLEVHIRKSQEKFHAEFNGLEIIRCSQFSIATLNRQTITILSSLGVPDHVFTDMLTQQLQNYDKAITAADAAVSLLTQYVDESQVSVALATMVLNGFMETSEPFVMSLLQLWRAWSIKALKEKARLVVEDGAFVLGCVDETGTLRGYDGKERRRTDKSTESLPQIFLQVPDARCGGRYKVITGLCAVGRNPSLHPGDIRVVEAVDVPALRHLRDVVVFPSQGSRDVPSMCSGGDLDGDDFFVFWDPKLLPQEWFYRPMDYIAPPPKEMDRNPTVQDLKMFFALYMKNNSLPVIAHSHLAQADFMDSGPKDPRCIQLARSHSQAVDYVKTGIEAVMDRKLAPRRWPHFMEKRGKPTYHSSKVLGQLYDKIGVVDFNPSYERPFDSRILTRYKLPNATLKKARQIKSQYDAALRRVMGQMEIKTEFEIWSSFVLSRPRVGTQYKLHETVRRESEALKQQYRDICIKEAGGSRDFEVLGPFVSAMYQITWEEVQIAIHESRFFQVRPDGTVGRRPLKPHSMPLLSFPWLFDTVLGRLATGADIAPHKTHKLSFMVTPLRPKSAATVKHSTPADLKTVSEMDYARTSDGKVIHRGEILRLFDSDDESAVTYDSDGSRDSSTDSELQTADARGATYMAQKSSNAGGGPGPDAISDADQISSGNAHKVKANGIGISQSLSASSIHLPGVLTLLDIDDRFGPMGVEQGVPEEDCYEGRDLIDLSACDILFQHCNN</sequence>
<evidence type="ECO:0000256" key="9">
    <source>
        <dbReference type="SAM" id="MobiDB-lite"/>
    </source>
</evidence>
<evidence type="ECO:0000256" key="5">
    <source>
        <dbReference type="ARBA" id="ARBA00022884"/>
    </source>
</evidence>
<comment type="caution">
    <text evidence="12">The sequence shown here is derived from an EMBL/GenBank/DDBJ whole genome shotgun (WGS) entry which is preliminary data.</text>
</comment>
<keyword evidence="5 8" id="KW-0694">RNA-binding</keyword>
<keyword evidence="6" id="KW-0943">RNA-mediated gene silencing</keyword>
<evidence type="ECO:0000256" key="1">
    <source>
        <dbReference type="ARBA" id="ARBA00005762"/>
    </source>
</evidence>
<dbReference type="EMBL" id="JAZHXJ010000266">
    <property type="protein sequence ID" value="KAL1866438.1"/>
    <property type="molecule type" value="Genomic_DNA"/>
</dbReference>
<keyword evidence="13" id="KW-1185">Reference proteome</keyword>
<protein>
    <recommendedName>
        <fullName evidence="8">RNA-dependent RNA polymerase</fullName>
        <ecNumber evidence="8">2.7.7.48</ecNumber>
    </recommendedName>
</protein>
<evidence type="ECO:0000259" key="11">
    <source>
        <dbReference type="Pfam" id="PF26253"/>
    </source>
</evidence>
<dbReference type="EC" id="2.7.7.48" evidence="8"/>